<dbReference type="Proteomes" id="UP001497744">
    <property type="component" value="Unassembled WGS sequence"/>
</dbReference>
<sequence length="148" mass="18714">MRHIYYKFININNYLNKLYKRYFNYKIILYLKYFYKYIYSSYIVKKIIKKIKYIMFLSLYLIELHVFKYNNFFFTYRCLYNSNYYNTCLKHLLILENKKYYSFIPFIDFILEIIMVFIYIPCLYVAIKDIKKNNIIENMHKYCILVLK</sequence>
<keyword evidence="2" id="KW-0934">Plastid</keyword>
<dbReference type="EMBL" id="BPLF01000008">
    <property type="protein sequence ID" value="GIX66461.1"/>
    <property type="molecule type" value="Genomic_DNA"/>
</dbReference>
<name>A0AAV4M522_BABCB</name>
<reference evidence="2 3" key="1">
    <citation type="submission" date="2021-06" db="EMBL/GenBank/DDBJ databases">
        <title>Genome sequence of Babesia caballi.</title>
        <authorList>
            <person name="Yamagishi J."/>
            <person name="Kidaka T."/>
            <person name="Ochi A."/>
        </authorList>
    </citation>
    <scope>NUCLEOTIDE SEQUENCE [LARGE SCALE GENOMIC DNA]</scope>
    <source>
        <strain evidence="2">USDA-D6B2</strain>
    </source>
</reference>
<gene>
    <name evidence="2" type="ORF">BcabD6B2_58980</name>
</gene>
<dbReference type="AlphaFoldDB" id="A0AAV4M522"/>
<evidence type="ECO:0008006" key="4">
    <source>
        <dbReference type="Google" id="ProtNLM"/>
    </source>
</evidence>
<keyword evidence="3" id="KW-1185">Reference proteome</keyword>
<keyword evidence="1" id="KW-1133">Transmembrane helix</keyword>
<evidence type="ECO:0000313" key="3">
    <source>
        <dbReference type="Proteomes" id="UP001497744"/>
    </source>
</evidence>
<protein>
    <recommendedName>
        <fullName evidence="4">Ymf75</fullName>
    </recommendedName>
</protein>
<geneLocation type="apicoplast" evidence="2"/>
<comment type="caution">
    <text evidence="2">The sequence shown here is derived from an EMBL/GenBank/DDBJ whole genome shotgun (WGS) entry which is preliminary data.</text>
</comment>
<organism evidence="2 3">
    <name type="scientific">Babesia caballi</name>
    <dbReference type="NCBI Taxonomy" id="5871"/>
    <lineage>
        <taxon>Eukaryota</taxon>
        <taxon>Sar</taxon>
        <taxon>Alveolata</taxon>
        <taxon>Apicomplexa</taxon>
        <taxon>Aconoidasida</taxon>
        <taxon>Piroplasmida</taxon>
        <taxon>Babesiidae</taxon>
        <taxon>Babesia</taxon>
    </lineage>
</organism>
<proteinExistence type="predicted"/>
<keyword evidence="1" id="KW-0472">Membrane</keyword>
<keyword evidence="2" id="KW-0933">Apicoplast</keyword>
<accession>A0AAV4M522</accession>
<feature type="transmembrane region" description="Helical" evidence="1">
    <location>
        <begin position="51"/>
        <end position="67"/>
    </location>
</feature>
<keyword evidence="1" id="KW-0812">Transmembrane</keyword>
<evidence type="ECO:0000256" key="1">
    <source>
        <dbReference type="SAM" id="Phobius"/>
    </source>
</evidence>
<evidence type="ECO:0000313" key="2">
    <source>
        <dbReference type="EMBL" id="GIX66461.1"/>
    </source>
</evidence>
<feature type="transmembrane region" description="Helical" evidence="1">
    <location>
        <begin position="100"/>
        <end position="127"/>
    </location>
</feature>